<reference evidence="2 3" key="1">
    <citation type="journal article" date="2008" name="Int. J. Syst. Evol. Microbiol.">
        <title>Amphritea japonica sp. nov. and Amphritea balenae sp. nov., isolated from the sediment adjacent to sperm whale carcasses off Kagoshima, Japan.</title>
        <authorList>
            <person name="Miyazaki M."/>
            <person name="Nogi Y."/>
            <person name="Fujiwara Y."/>
            <person name="Kawato M."/>
            <person name="Nagahama T."/>
            <person name="Kubokawa K."/>
            <person name="Horikoshi K."/>
        </authorList>
    </citation>
    <scope>NUCLEOTIDE SEQUENCE [LARGE SCALE GENOMIC DNA]</scope>
    <source>
        <strain evidence="2 3">ATCC BAA-1530</strain>
    </source>
</reference>
<dbReference type="Proteomes" id="UP000595663">
    <property type="component" value="Chromosome"/>
</dbReference>
<gene>
    <name evidence="2" type="ORF">AMJAP_3234</name>
</gene>
<sequence>MSAHALETLERQINELILHCQQLTQENQALHRHIAELREERNQRLQITGKTDQKIEAMISRLKTLEQQA</sequence>
<evidence type="ECO:0000256" key="1">
    <source>
        <dbReference type="SAM" id="Coils"/>
    </source>
</evidence>
<keyword evidence="1" id="KW-0175">Coiled coil</keyword>
<proteinExistence type="predicted"/>
<evidence type="ECO:0000313" key="2">
    <source>
        <dbReference type="EMBL" id="BBB27819.1"/>
    </source>
</evidence>
<dbReference type="EMBL" id="AP014545">
    <property type="protein sequence ID" value="BBB27819.1"/>
    <property type="molecule type" value="Genomic_DNA"/>
</dbReference>
<evidence type="ECO:0008006" key="4">
    <source>
        <dbReference type="Google" id="ProtNLM"/>
    </source>
</evidence>
<keyword evidence="3" id="KW-1185">Reference proteome</keyword>
<feature type="coiled-coil region" evidence="1">
    <location>
        <begin position="6"/>
        <end position="43"/>
    </location>
</feature>
<dbReference type="AlphaFoldDB" id="A0A7R6P8I3"/>
<dbReference type="RefSeq" id="WP_019622793.1">
    <property type="nucleotide sequence ID" value="NZ_AP014545.1"/>
</dbReference>
<accession>A0A7R6P8I3</accession>
<protein>
    <recommendedName>
        <fullName evidence="4">TIGR02449 family protein</fullName>
    </recommendedName>
</protein>
<organism evidence="2 3">
    <name type="scientific">Amphritea japonica ATCC BAA-1530</name>
    <dbReference type="NCBI Taxonomy" id="1278309"/>
    <lineage>
        <taxon>Bacteria</taxon>
        <taxon>Pseudomonadati</taxon>
        <taxon>Pseudomonadota</taxon>
        <taxon>Gammaproteobacteria</taxon>
        <taxon>Oceanospirillales</taxon>
        <taxon>Oceanospirillaceae</taxon>
        <taxon>Amphritea</taxon>
    </lineage>
</organism>
<name>A0A7R6P8I3_9GAMM</name>
<evidence type="ECO:0000313" key="3">
    <source>
        <dbReference type="Proteomes" id="UP000595663"/>
    </source>
</evidence>
<dbReference type="KEGG" id="ajp:AMJAP_3234"/>